<organism evidence="2 3">
    <name type="scientific">Rhodoplanes serenus</name>
    <dbReference type="NCBI Taxonomy" id="200615"/>
    <lineage>
        <taxon>Bacteria</taxon>
        <taxon>Pseudomonadati</taxon>
        <taxon>Pseudomonadota</taxon>
        <taxon>Alphaproteobacteria</taxon>
        <taxon>Hyphomicrobiales</taxon>
        <taxon>Nitrobacteraceae</taxon>
        <taxon>Rhodoplanes</taxon>
    </lineage>
</organism>
<feature type="domain" description="Sulphur oxidation protein SoxZ" evidence="1">
    <location>
        <begin position="14"/>
        <end position="103"/>
    </location>
</feature>
<evidence type="ECO:0000259" key="1">
    <source>
        <dbReference type="Pfam" id="PF08770"/>
    </source>
</evidence>
<evidence type="ECO:0000313" key="3">
    <source>
        <dbReference type="Proteomes" id="UP000438991"/>
    </source>
</evidence>
<dbReference type="NCBIfam" id="TIGR04490">
    <property type="entry name" value="SoxZ_true"/>
    <property type="match status" value="1"/>
</dbReference>
<name>A0A9X4XLI4_9BRAD</name>
<proteinExistence type="predicted"/>
<comment type="caution">
    <text evidence="2">The sequence shown here is derived from an EMBL/GenBank/DDBJ whole genome shotgun (WGS) entry which is preliminary data.</text>
</comment>
<dbReference type="Gene3D" id="2.60.40.10">
    <property type="entry name" value="Immunoglobulins"/>
    <property type="match status" value="1"/>
</dbReference>
<dbReference type="EMBL" id="WNKV01000010">
    <property type="protein sequence ID" value="MTW17393.1"/>
    <property type="molecule type" value="Genomic_DNA"/>
</dbReference>
<accession>A0A9X4XLI4</accession>
<dbReference type="SUPFAM" id="SSF81296">
    <property type="entry name" value="E set domains"/>
    <property type="match status" value="1"/>
</dbReference>
<dbReference type="InterPro" id="IPR014880">
    <property type="entry name" value="SoxZ_dom"/>
</dbReference>
<dbReference type="RefSeq" id="WP_155480112.1">
    <property type="nucleotide sequence ID" value="NZ_WNKV01000010.1"/>
</dbReference>
<protein>
    <submittedName>
        <fullName evidence="2">Thiosulfate oxidation carrier complex protein SoxZ</fullName>
    </submittedName>
</protein>
<dbReference type="AlphaFoldDB" id="A0A9X4XLI4"/>
<dbReference type="InterPro" id="IPR030995">
    <property type="entry name" value="SoxZ"/>
</dbReference>
<gene>
    <name evidence="2" type="primary">soxZ</name>
    <name evidence="2" type="ORF">GJ689_14390</name>
</gene>
<dbReference type="Pfam" id="PF08770">
    <property type="entry name" value="SoxZ"/>
    <property type="match status" value="1"/>
</dbReference>
<dbReference type="InterPro" id="IPR014756">
    <property type="entry name" value="Ig_E-set"/>
</dbReference>
<evidence type="ECO:0000313" key="2">
    <source>
        <dbReference type="EMBL" id="MTW17393.1"/>
    </source>
</evidence>
<dbReference type="Proteomes" id="UP000438991">
    <property type="component" value="Unassembled WGS sequence"/>
</dbReference>
<reference evidence="2 3" key="1">
    <citation type="submission" date="2019-11" db="EMBL/GenBank/DDBJ databases">
        <title>Whole-genome sequence of Rhodoplanes serenus DSM 18633, type strain.</title>
        <authorList>
            <person name="Kyndt J.A."/>
            <person name="Meyer T.E."/>
        </authorList>
    </citation>
    <scope>NUCLEOTIDE SEQUENCE [LARGE SCALE GENOMIC DNA]</scope>
    <source>
        <strain evidence="2 3">DSM 18633</strain>
    </source>
</reference>
<sequence>MTNVKPRIRLDRKDIKKGDTIEVKALVSHTMESGQRKDKDGNTVPRKIINKFTCTMNQKTLFACDLEPAISANPYFHFKLKPQESGPLIFTWLDDDGTRIEATETITVS</sequence>
<dbReference type="InterPro" id="IPR013783">
    <property type="entry name" value="Ig-like_fold"/>
</dbReference>